<dbReference type="OrthoDB" id="336747at2759"/>
<dbReference type="SMART" id="SM00228">
    <property type="entry name" value="PDZ"/>
    <property type="match status" value="1"/>
</dbReference>
<dbReference type="KEGG" id="hro:HELRODRAFT_69265"/>
<dbReference type="CTD" id="20214320"/>
<dbReference type="GO" id="GO:0008104">
    <property type="term" value="P:intracellular protein localization"/>
    <property type="evidence" value="ECO:0000318"/>
    <property type="project" value="GO_Central"/>
</dbReference>
<dbReference type="InterPro" id="IPR050716">
    <property type="entry name" value="MAGUK"/>
</dbReference>
<evidence type="ECO:0000313" key="7">
    <source>
        <dbReference type="EMBL" id="ESN93017.1"/>
    </source>
</evidence>
<dbReference type="InterPro" id="IPR020590">
    <property type="entry name" value="Guanylate_kinase_CS"/>
</dbReference>
<dbReference type="GO" id="GO:0005524">
    <property type="term" value="F:ATP binding"/>
    <property type="evidence" value="ECO:0007669"/>
    <property type="project" value="InterPro"/>
</dbReference>
<dbReference type="eggNOG" id="KOG0033">
    <property type="taxonomic scope" value="Eukaryota"/>
</dbReference>
<dbReference type="SUPFAM" id="SSF50044">
    <property type="entry name" value="SH3-domain"/>
    <property type="match status" value="1"/>
</dbReference>
<evidence type="ECO:0000259" key="5">
    <source>
        <dbReference type="PROSITE" id="PS50052"/>
    </source>
</evidence>
<keyword evidence="9" id="KW-1185">Reference proteome</keyword>
<dbReference type="InterPro" id="IPR008144">
    <property type="entry name" value="Guanylate_kin-like_dom"/>
</dbReference>
<sequence length="887" mass="101610">IVKRCSSRKTGQLYAVKIVSLSNFNQKQQEILRKHLKREEEVSVHLKHPLVQPMLEIYNSDEYYYILYNHLEGSDLCLEIVSRASSGFVYSEAVASHYMKQILEGIRFIHSKDIIHRRLTMSCLCLASKENSSPVKICSFEGATCIEELENTQEYGRDGIGMASTFPSPEMIQMAYYGKPVDVWSAGCILYTLLSGYPPFLGEREQRDRAALNGVYSLTGRQWDVISEEAKNLIRRMLDVDPTRRITADEALAHPWIKERSHVPKLHLSETVKCMLKFNEYRGLKKKKTKSSLSFHMMNSILILYHLIVGGGQVILDCIEGIEALENCDHVPLEIFEDLMKDNRFNFYLQVFESINSRLLHLSSSAQSDSLARQVNEVSEGMKIQIYNLVDEVNNIFTQVHLQNMITVHDLLAGKRNSLAELRLADHNTLKSSNSNSSSSNNNTVDKILRVRLVQFQKNTDEPMGITFKLTSDGRCMVSRIMDGGLIHRHGTLHVGDQILEINGQTVDGLSLENMQRLVRECRGNVSFKILQTSRSQPMHSEVMMMIVTMMVSGGDRSSLNVAPFHSTHSNNARTLFVRALFSYDPNTDPYIPSRQAGLKFEVGDILRVVCQDDSLWWQARHWNSPKNSPAKLLPSPEQQEYRVAEEDRKKKKNNGDGDDVGSGDDDEMMIDKYLVKHNSLFDQLELNTYEEVIRLPSFLRKTLVLLGAHGVGRRHIKNLFITRQSYKYAYPIPHTTRQPRPDEEHGRNYFFISHEQMTAEIADNQYLEYGTHEGAIYGTKLETIRQIHRQGLVAILDIEPQALKILRTAEYAPFVVFIAAPTNIALMNDSSLERLARESNYLEQTYRHTFDLKIVNNDIDETIRELEIAMEHVNKNPQWVPVGWVY</sequence>
<gene>
    <name evidence="8" type="primary">20214320</name>
    <name evidence="7" type="ORF">HELRODRAFT_69265</name>
</gene>
<dbReference type="InParanoid" id="T1FZS2"/>
<dbReference type="eggNOG" id="KOG0609">
    <property type="taxonomic scope" value="Eukaryota"/>
</dbReference>
<dbReference type="SUPFAM" id="SSF52540">
    <property type="entry name" value="P-loop containing nucleoside triphosphate hydrolases"/>
    <property type="match status" value="1"/>
</dbReference>
<dbReference type="InterPro" id="IPR000719">
    <property type="entry name" value="Prot_kinase_dom"/>
</dbReference>
<dbReference type="EnsemblMetazoa" id="HelroT69265">
    <property type="protein sequence ID" value="HelroP69265"/>
    <property type="gene ID" value="HelroG69265"/>
</dbReference>
<organism evidence="8 9">
    <name type="scientific">Helobdella robusta</name>
    <name type="common">Californian leech</name>
    <dbReference type="NCBI Taxonomy" id="6412"/>
    <lineage>
        <taxon>Eukaryota</taxon>
        <taxon>Metazoa</taxon>
        <taxon>Spiralia</taxon>
        <taxon>Lophotrochozoa</taxon>
        <taxon>Annelida</taxon>
        <taxon>Clitellata</taxon>
        <taxon>Hirudinea</taxon>
        <taxon>Rhynchobdellida</taxon>
        <taxon>Glossiphoniidae</taxon>
        <taxon>Helobdella</taxon>
    </lineage>
</organism>
<dbReference type="EMBL" id="KB097639">
    <property type="protein sequence ID" value="ESN93017.1"/>
    <property type="molecule type" value="Genomic_DNA"/>
</dbReference>
<evidence type="ECO:0008006" key="10">
    <source>
        <dbReference type="Google" id="ProtNLM"/>
    </source>
</evidence>
<dbReference type="InterPro" id="IPR036028">
    <property type="entry name" value="SH3-like_dom_sf"/>
</dbReference>
<dbReference type="Gene3D" id="2.30.30.40">
    <property type="entry name" value="SH3 Domains"/>
    <property type="match status" value="1"/>
</dbReference>
<dbReference type="SMART" id="SM00220">
    <property type="entry name" value="S_TKc"/>
    <property type="match status" value="1"/>
</dbReference>
<dbReference type="EMBL" id="AMQM01001967">
    <property type="status" value="NOT_ANNOTATED_CDS"/>
    <property type="molecule type" value="Genomic_DNA"/>
</dbReference>
<dbReference type="AlphaFoldDB" id="T1FZS2"/>
<dbReference type="CDD" id="cd11862">
    <property type="entry name" value="SH3_MPP"/>
    <property type="match status" value="1"/>
</dbReference>
<proteinExistence type="inferred from homology"/>
<dbReference type="SUPFAM" id="SSF101288">
    <property type="entry name" value="L27 domain"/>
    <property type="match status" value="1"/>
</dbReference>
<dbReference type="GO" id="GO:0005102">
    <property type="term" value="F:signaling receptor binding"/>
    <property type="evidence" value="ECO:0000318"/>
    <property type="project" value="GO_Central"/>
</dbReference>
<feature type="region of interest" description="Disordered" evidence="3">
    <location>
        <begin position="627"/>
        <end position="666"/>
    </location>
</feature>
<dbReference type="RefSeq" id="XP_009028797.1">
    <property type="nucleotide sequence ID" value="XM_009030549.1"/>
</dbReference>
<dbReference type="HOGENOM" id="CLU_001715_5_3_1"/>
<dbReference type="Proteomes" id="UP000015101">
    <property type="component" value="Unassembled WGS sequence"/>
</dbReference>
<evidence type="ECO:0000259" key="6">
    <source>
        <dbReference type="PROSITE" id="PS50106"/>
    </source>
</evidence>
<reference evidence="8" key="3">
    <citation type="submission" date="2015-06" db="UniProtKB">
        <authorList>
            <consortium name="EnsemblMetazoa"/>
        </authorList>
    </citation>
    <scope>IDENTIFICATION</scope>
</reference>
<dbReference type="GO" id="GO:0005886">
    <property type="term" value="C:plasma membrane"/>
    <property type="evidence" value="ECO:0000318"/>
    <property type="project" value="GO_Central"/>
</dbReference>
<dbReference type="Pfam" id="PF00625">
    <property type="entry name" value="Guanylate_kin"/>
    <property type="match status" value="1"/>
</dbReference>
<dbReference type="PROSITE" id="PS00856">
    <property type="entry name" value="GUANYLATE_KINASE_1"/>
    <property type="match status" value="1"/>
</dbReference>
<dbReference type="InterPro" id="IPR008145">
    <property type="entry name" value="GK/Ca_channel_bsu"/>
</dbReference>
<dbReference type="PROSITE" id="PS50052">
    <property type="entry name" value="GUANYLATE_KINASE_2"/>
    <property type="match status" value="1"/>
</dbReference>
<dbReference type="PROSITE" id="PS50106">
    <property type="entry name" value="PDZ"/>
    <property type="match status" value="1"/>
</dbReference>
<dbReference type="SMART" id="SM00072">
    <property type="entry name" value="GuKc"/>
    <property type="match status" value="1"/>
</dbReference>
<dbReference type="GO" id="GO:0046928">
    <property type="term" value="P:regulation of neurotransmitter secretion"/>
    <property type="evidence" value="ECO:0000318"/>
    <property type="project" value="GO_Central"/>
</dbReference>
<evidence type="ECO:0000313" key="9">
    <source>
        <dbReference type="Proteomes" id="UP000015101"/>
    </source>
</evidence>
<name>T1FZS2_HELRO</name>
<reference evidence="7 9" key="2">
    <citation type="journal article" date="2013" name="Nature">
        <title>Insights into bilaterian evolution from three spiralian genomes.</title>
        <authorList>
            <person name="Simakov O."/>
            <person name="Marletaz F."/>
            <person name="Cho S.J."/>
            <person name="Edsinger-Gonzales E."/>
            <person name="Havlak P."/>
            <person name="Hellsten U."/>
            <person name="Kuo D.H."/>
            <person name="Larsson T."/>
            <person name="Lv J."/>
            <person name="Arendt D."/>
            <person name="Savage R."/>
            <person name="Osoegawa K."/>
            <person name="de Jong P."/>
            <person name="Grimwood J."/>
            <person name="Chapman J.A."/>
            <person name="Shapiro H."/>
            <person name="Aerts A."/>
            <person name="Otillar R.P."/>
            <person name="Terry A.Y."/>
            <person name="Boore J.L."/>
            <person name="Grigoriev I.V."/>
            <person name="Lindberg D.R."/>
            <person name="Seaver E.C."/>
            <person name="Weisblat D.A."/>
            <person name="Putnam N.H."/>
            <person name="Rokhsar D.S."/>
        </authorList>
    </citation>
    <scope>NUCLEOTIDE SEQUENCE</scope>
</reference>
<protein>
    <recommendedName>
        <fullName evidence="10">Non-specific serine/threonine protein kinase</fullName>
    </recommendedName>
</protein>
<dbReference type="InterPro" id="IPR001478">
    <property type="entry name" value="PDZ"/>
</dbReference>
<dbReference type="GO" id="GO:0004672">
    <property type="term" value="F:protein kinase activity"/>
    <property type="evidence" value="ECO:0007669"/>
    <property type="project" value="InterPro"/>
</dbReference>
<dbReference type="InterPro" id="IPR036892">
    <property type="entry name" value="L27_dom_sf"/>
</dbReference>
<dbReference type="Gene3D" id="2.30.42.10">
    <property type="match status" value="1"/>
</dbReference>
<reference evidence="9" key="1">
    <citation type="submission" date="2012-12" db="EMBL/GenBank/DDBJ databases">
        <authorList>
            <person name="Hellsten U."/>
            <person name="Grimwood J."/>
            <person name="Chapman J.A."/>
            <person name="Shapiro H."/>
            <person name="Aerts A."/>
            <person name="Otillar R.P."/>
            <person name="Terry A.Y."/>
            <person name="Boore J.L."/>
            <person name="Simakov O."/>
            <person name="Marletaz F."/>
            <person name="Cho S.-J."/>
            <person name="Edsinger-Gonzales E."/>
            <person name="Havlak P."/>
            <person name="Kuo D.-H."/>
            <person name="Larsson T."/>
            <person name="Lv J."/>
            <person name="Arendt D."/>
            <person name="Savage R."/>
            <person name="Osoegawa K."/>
            <person name="de Jong P."/>
            <person name="Lindberg D.R."/>
            <person name="Seaver E.C."/>
            <person name="Weisblat D.A."/>
            <person name="Putnam N.H."/>
            <person name="Grigoriev I.V."/>
            <person name="Rokhsar D.S."/>
        </authorList>
    </citation>
    <scope>NUCLEOTIDE SEQUENCE</scope>
</reference>
<accession>T1FZS2</accession>
<dbReference type="CDD" id="cd00071">
    <property type="entry name" value="GMPK"/>
    <property type="match status" value="1"/>
</dbReference>
<evidence type="ECO:0000259" key="4">
    <source>
        <dbReference type="PROSITE" id="PS50011"/>
    </source>
</evidence>
<dbReference type="InterPro" id="IPR027417">
    <property type="entry name" value="P-loop_NTPase"/>
</dbReference>
<dbReference type="PANTHER" id="PTHR23122">
    <property type="entry name" value="MEMBRANE-ASSOCIATED GUANYLATE KINASE MAGUK"/>
    <property type="match status" value="1"/>
</dbReference>
<evidence type="ECO:0000256" key="3">
    <source>
        <dbReference type="SAM" id="MobiDB-lite"/>
    </source>
</evidence>
<dbReference type="Gene3D" id="3.30.200.20">
    <property type="entry name" value="Phosphorylase Kinase, domain 1"/>
    <property type="match status" value="1"/>
</dbReference>
<dbReference type="PROSITE" id="PS50011">
    <property type="entry name" value="PROTEIN_KINASE_DOM"/>
    <property type="match status" value="1"/>
</dbReference>
<dbReference type="FunFam" id="3.40.50.300:FF:000146">
    <property type="entry name" value="MAGUK p55 subfamily member 6 isoform X1"/>
    <property type="match status" value="1"/>
</dbReference>
<feature type="domain" description="PDZ" evidence="6">
    <location>
        <begin position="453"/>
        <end position="534"/>
    </location>
</feature>
<dbReference type="SUPFAM" id="SSF50156">
    <property type="entry name" value="PDZ domain-like"/>
    <property type="match status" value="1"/>
</dbReference>
<dbReference type="STRING" id="6412.T1FZS2"/>
<dbReference type="InterPro" id="IPR011009">
    <property type="entry name" value="Kinase-like_dom_sf"/>
</dbReference>
<dbReference type="Gene3D" id="3.40.50.300">
    <property type="entry name" value="P-loop containing nucleotide triphosphate hydrolases"/>
    <property type="match status" value="1"/>
</dbReference>
<evidence type="ECO:0000256" key="1">
    <source>
        <dbReference type="ARBA" id="ARBA00007014"/>
    </source>
</evidence>
<dbReference type="GeneID" id="20214320"/>
<feature type="compositionally biased region" description="Basic and acidic residues" evidence="3">
    <location>
        <begin position="640"/>
        <end position="649"/>
    </location>
</feature>
<feature type="compositionally biased region" description="Acidic residues" evidence="3">
    <location>
        <begin position="657"/>
        <end position="666"/>
    </location>
</feature>
<dbReference type="Gene3D" id="1.10.510.10">
    <property type="entry name" value="Transferase(Phosphotransferase) domain 1"/>
    <property type="match status" value="1"/>
</dbReference>
<evidence type="ECO:0000256" key="2">
    <source>
        <dbReference type="ARBA" id="ARBA00022443"/>
    </source>
</evidence>
<dbReference type="GO" id="GO:0005911">
    <property type="term" value="C:cell-cell junction"/>
    <property type="evidence" value="ECO:0000318"/>
    <property type="project" value="GO_Central"/>
</dbReference>
<dbReference type="InterPro" id="IPR036034">
    <property type="entry name" value="PDZ_sf"/>
</dbReference>
<dbReference type="Pfam" id="PF00069">
    <property type="entry name" value="Pkinase"/>
    <property type="match status" value="1"/>
</dbReference>
<keyword evidence="2" id="KW-0728">SH3 domain</keyword>
<evidence type="ECO:0000313" key="8">
    <source>
        <dbReference type="EnsemblMetazoa" id="HelroP69265"/>
    </source>
</evidence>
<feature type="domain" description="Guanylate kinase-like" evidence="5">
    <location>
        <begin position="701"/>
        <end position="872"/>
    </location>
</feature>
<dbReference type="SUPFAM" id="SSF56112">
    <property type="entry name" value="Protein kinase-like (PK-like)"/>
    <property type="match status" value="1"/>
</dbReference>
<feature type="domain" description="Protein kinase" evidence="4">
    <location>
        <begin position="1"/>
        <end position="257"/>
    </location>
</feature>
<dbReference type="Pfam" id="PF00595">
    <property type="entry name" value="PDZ"/>
    <property type="match status" value="1"/>
</dbReference>
<comment type="similarity">
    <text evidence="1">Belongs to the MAGUK family.</text>
</comment>